<feature type="domain" description="Protein kinase" evidence="2">
    <location>
        <begin position="1"/>
        <end position="122"/>
    </location>
</feature>
<evidence type="ECO:0000259" key="2">
    <source>
        <dbReference type="PROSITE" id="PS50011"/>
    </source>
</evidence>
<protein>
    <submittedName>
        <fullName evidence="3">Kinase-like protein</fullName>
    </submittedName>
</protein>
<evidence type="ECO:0000313" key="4">
    <source>
        <dbReference type="Proteomes" id="UP000439903"/>
    </source>
</evidence>
<dbReference type="InterPro" id="IPR001245">
    <property type="entry name" value="Ser-Thr/Tyr_kinase_cat_dom"/>
</dbReference>
<comment type="similarity">
    <text evidence="1">Belongs to the sel-1 family.</text>
</comment>
<keyword evidence="3" id="KW-0418">Kinase</keyword>
<evidence type="ECO:0000313" key="3">
    <source>
        <dbReference type="EMBL" id="KAF0450000.1"/>
    </source>
</evidence>
<dbReference type="SUPFAM" id="SSF81901">
    <property type="entry name" value="HCP-like"/>
    <property type="match status" value="1"/>
</dbReference>
<dbReference type="Pfam" id="PF07714">
    <property type="entry name" value="PK_Tyr_Ser-Thr"/>
    <property type="match status" value="1"/>
</dbReference>
<comment type="caution">
    <text evidence="3">The sequence shown here is derived from an EMBL/GenBank/DDBJ whole genome shotgun (WGS) entry which is preliminary data.</text>
</comment>
<dbReference type="Gene3D" id="1.10.510.10">
    <property type="entry name" value="Transferase(Phosphotransferase) domain 1"/>
    <property type="match status" value="1"/>
</dbReference>
<dbReference type="PANTHER" id="PTHR11102:SF160">
    <property type="entry name" value="ERAD-ASSOCIATED E3 UBIQUITIN-PROTEIN LIGASE COMPONENT HRD3"/>
    <property type="match status" value="1"/>
</dbReference>
<dbReference type="InterPro" id="IPR054586">
    <property type="entry name" value="MACPF_1_fungal"/>
</dbReference>
<dbReference type="PROSITE" id="PS50011">
    <property type="entry name" value="PROTEIN_KINASE_DOM"/>
    <property type="match status" value="1"/>
</dbReference>
<dbReference type="OrthoDB" id="3256376at2759"/>
<evidence type="ECO:0000256" key="1">
    <source>
        <dbReference type="ARBA" id="ARBA00038101"/>
    </source>
</evidence>
<accession>A0A8H3XD33</accession>
<dbReference type="Pfam" id="PF22693">
    <property type="entry name" value="MACPF_1"/>
    <property type="match status" value="1"/>
</dbReference>
<dbReference type="Pfam" id="PF08238">
    <property type="entry name" value="Sel1"/>
    <property type="match status" value="1"/>
</dbReference>
<dbReference type="InterPro" id="IPR000719">
    <property type="entry name" value="Prot_kinase_dom"/>
</dbReference>
<organism evidence="3 4">
    <name type="scientific">Gigaspora margarita</name>
    <dbReference type="NCBI Taxonomy" id="4874"/>
    <lineage>
        <taxon>Eukaryota</taxon>
        <taxon>Fungi</taxon>
        <taxon>Fungi incertae sedis</taxon>
        <taxon>Mucoromycota</taxon>
        <taxon>Glomeromycotina</taxon>
        <taxon>Glomeromycetes</taxon>
        <taxon>Diversisporales</taxon>
        <taxon>Gigasporaceae</taxon>
        <taxon>Gigaspora</taxon>
    </lineage>
</organism>
<dbReference type="InterPro" id="IPR011009">
    <property type="entry name" value="Kinase-like_dom_sf"/>
</dbReference>
<dbReference type="EMBL" id="WTPW01001194">
    <property type="protein sequence ID" value="KAF0450000.1"/>
    <property type="molecule type" value="Genomic_DNA"/>
</dbReference>
<dbReference type="InterPro" id="IPR011990">
    <property type="entry name" value="TPR-like_helical_dom_sf"/>
</dbReference>
<dbReference type="GO" id="GO:0005524">
    <property type="term" value="F:ATP binding"/>
    <property type="evidence" value="ECO:0007669"/>
    <property type="project" value="InterPro"/>
</dbReference>
<proteinExistence type="inferred from homology"/>
<dbReference type="GO" id="GO:0004672">
    <property type="term" value="F:protein kinase activity"/>
    <property type="evidence" value="ECO:0007669"/>
    <property type="project" value="InterPro"/>
</dbReference>
<sequence length="1142" mass="131324">MNNEIPKLTNIGMLQARTYDDFSFSKYSPPEILLSHAVNDKKKLNIYSLGVLMWEISNDGFEPFPESNAVQLAINIIKGVRESPVSGTPLKFVDLYSECWDHHPDVRPDCAKIIEKLKNISLSDSYDKRKIENTAGPRIDVPKPSKNLDLDSACALDYEVLFRQQKLKVEFINHFALNRGRKLNGLDFCRGVGIILRDDGHPKISKMASSSPVIYLPLNHESSWMELTKSSLFEIKNENKMGSKYDDVRIHIPISTVQYDAKPTEEFIQNIKSALNISSESERRNALEKWFNHYGNYVVKKVTLGGAITIRDWSKVSDENKSYLKSCIQWAIDFGKGRSSEIFEDASLDRLPKLETSVEIETIGDLYNWFKSLYNSKFAEIISYEEFIPSYKLLPEDLQQLLFKITGSKPFETSQKNLIPNISSQYDKQDILKWIILNPPLSLYLSDWIHNNQLQRGVILQQSSQKHGKKAAFKFLKEPKITKIGKVTVLLTQSQTIQDDYLLENGIILKKDDGLGLKLDKIPFADHSSILNYPLEDFKHTENQPSKSIYCQIIVQMAKISFNLADIKPLQDFSDTVNNTLQSNEPYKNLCKVFGDDYGHLLPRTFTLGGILSKKYKSYTNTILPQRFEYNINNLQTPQNIIKNLTEWNKEFQHIDTSFFFNDSGDLVYRDDIGHWLKDLTNKQSDWKVISSEDWVPLYRILKKTRSEIDDIFNNFQIVFNGEETLQEDGQTTVIIKFPGSLVDDKYHCFGAIVKRNEEGNWVKIPKLSVLFDYQNQDGCVAYIYNNENYDICLKKSDTRLLWFVLADPKGYCSNKNRNVKVVHGNTNIVRARSEISLKSKNLSQNCVLVTSIDSKNNSSFYNIKLKAWTKTKILLELTKDQIKVDSQSIDDGFDDIGSDNEVDDFDSDKMEQSTREAAVLNWCIIYTDGKMISETDESLKYPWSVFGNNLDVNTEILGQDEIDIYEQPSRMSLEDAMKQHNEQNGNRLEAWKTFVHFAREGNHIAKYWVGYYLQHDILTAFKPFKRKFCEEVVDEFAEGTDNYLLAAMKLYKQSADSGYPEAQLNYGFSLYNGIGINQDRKEALRYFKLAAKNNDPTAMYNLGVGLLLSENEVDGKKWIIEAARYGQLKAVEFCINNGINY</sequence>
<dbReference type="SUPFAM" id="SSF56112">
    <property type="entry name" value="Protein kinase-like (PK-like)"/>
    <property type="match status" value="1"/>
</dbReference>
<keyword evidence="4" id="KW-1185">Reference proteome</keyword>
<dbReference type="Gene3D" id="1.25.40.10">
    <property type="entry name" value="Tetratricopeptide repeat domain"/>
    <property type="match status" value="1"/>
</dbReference>
<dbReference type="PANTHER" id="PTHR11102">
    <property type="entry name" value="SEL-1-LIKE PROTEIN"/>
    <property type="match status" value="1"/>
</dbReference>
<dbReference type="AlphaFoldDB" id="A0A8H3XD33"/>
<reference evidence="3 4" key="1">
    <citation type="journal article" date="2019" name="Environ. Microbiol.">
        <title>At the nexus of three kingdoms: the genome of the mycorrhizal fungus Gigaspora margarita provides insights into plant, endobacterial and fungal interactions.</title>
        <authorList>
            <person name="Venice F."/>
            <person name="Ghignone S."/>
            <person name="Salvioli di Fossalunga A."/>
            <person name="Amselem J."/>
            <person name="Novero M."/>
            <person name="Xianan X."/>
            <person name="Sedzielewska Toro K."/>
            <person name="Morin E."/>
            <person name="Lipzen A."/>
            <person name="Grigoriev I.V."/>
            <person name="Henrissat B."/>
            <person name="Martin F.M."/>
            <person name="Bonfante P."/>
        </authorList>
    </citation>
    <scope>NUCLEOTIDE SEQUENCE [LARGE SCALE GENOMIC DNA]</scope>
    <source>
        <strain evidence="3 4">BEG34</strain>
    </source>
</reference>
<name>A0A8H3XD33_GIGMA</name>
<dbReference type="Proteomes" id="UP000439903">
    <property type="component" value="Unassembled WGS sequence"/>
</dbReference>
<dbReference type="InterPro" id="IPR006597">
    <property type="entry name" value="Sel1-like"/>
</dbReference>
<dbReference type="InterPro" id="IPR050767">
    <property type="entry name" value="Sel1_AlgK"/>
</dbReference>
<gene>
    <name evidence="3" type="ORF">F8M41_002283</name>
</gene>
<keyword evidence="3" id="KW-0808">Transferase</keyword>
<dbReference type="SMART" id="SM00671">
    <property type="entry name" value="SEL1"/>
    <property type="match status" value="2"/>
</dbReference>